<evidence type="ECO:0000313" key="5">
    <source>
        <dbReference type="Proteomes" id="UP000429484"/>
    </source>
</evidence>
<gene>
    <name evidence="4" type="ORF">GHK53_35785</name>
</gene>
<evidence type="ECO:0000256" key="3">
    <source>
        <dbReference type="RuleBase" id="RU000363"/>
    </source>
</evidence>
<dbReference type="SUPFAM" id="SSF51735">
    <property type="entry name" value="NAD(P)-binding Rossmann-fold domains"/>
    <property type="match status" value="1"/>
</dbReference>
<accession>A0AAW9U179</accession>
<dbReference type="PRINTS" id="PR00081">
    <property type="entry name" value="GDHRDH"/>
</dbReference>
<protein>
    <submittedName>
        <fullName evidence="4">SDR family NAD(P)-dependent oxidoreductase</fullName>
    </submittedName>
</protein>
<dbReference type="InterPro" id="IPR020904">
    <property type="entry name" value="Sc_DH/Rdtase_CS"/>
</dbReference>
<dbReference type="EMBL" id="WISR01000290">
    <property type="protein sequence ID" value="MQW37953.1"/>
    <property type="molecule type" value="Genomic_DNA"/>
</dbReference>
<reference evidence="4 5" key="1">
    <citation type="journal article" date="2013" name="Genome Biol.">
        <title>Comparative genomics of the core and accessory genomes of 48 Sinorhizobium strains comprising five genospecies.</title>
        <authorList>
            <person name="Sugawara M."/>
            <person name="Epstein B."/>
            <person name="Badgley B.D."/>
            <person name="Unno T."/>
            <person name="Xu L."/>
            <person name="Reese J."/>
            <person name="Gyaneshwar P."/>
            <person name="Denny R."/>
            <person name="Mudge J."/>
            <person name="Bharti A.K."/>
            <person name="Farmer A.D."/>
            <person name="May G.D."/>
            <person name="Woodward J.E."/>
            <person name="Medigue C."/>
            <person name="Vallenet D."/>
            <person name="Lajus A."/>
            <person name="Rouy Z."/>
            <person name="Martinez-Vaz B."/>
            <person name="Tiffin P."/>
            <person name="Young N.D."/>
            <person name="Sadowsky M.J."/>
        </authorList>
    </citation>
    <scope>NUCLEOTIDE SEQUENCE [LARGE SCALE GENOMIC DNA]</scope>
    <source>
        <strain evidence="4 5">N6B1</strain>
    </source>
</reference>
<dbReference type="PRINTS" id="PR00080">
    <property type="entry name" value="SDRFAMILY"/>
</dbReference>
<evidence type="ECO:0000256" key="1">
    <source>
        <dbReference type="ARBA" id="ARBA00006484"/>
    </source>
</evidence>
<organism evidence="4 5">
    <name type="scientific">Rhizobium meliloti</name>
    <name type="common">Ensifer meliloti</name>
    <name type="synonym">Sinorhizobium meliloti</name>
    <dbReference type="NCBI Taxonomy" id="382"/>
    <lineage>
        <taxon>Bacteria</taxon>
        <taxon>Pseudomonadati</taxon>
        <taxon>Pseudomonadota</taxon>
        <taxon>Alphaproteobacteria</taxon>
        <taxon>Hyphomicrobiales</taxon>
        <taxon>Rhizobiaceae</taxon>
        <taxon>Sinorhizobium/Ensifer group</taxon>
        <taxon>Sinorhizobium</taxon>
    </lineage>
</organism>
<keyword evidence="2" id="KW-0560">Oxidoreductase</keyword>
<comment type="similarity">
    <text evidence="1 3">Belongs to the short-chain dehydrogenases/reductases (SDR) family.</text>
</comment>
<evidence type="ECO:0000313" key="4">
    <source>
        <dbReference type="EMBL" id="MQW37953.1"/>
    </source>
</evidence>
<dbReference type="Gene3D" id="3.40.50.720">
    <property type="entry name" value="NAD(P)-binding Rossmann-like Domain"/>
    <property type="match status" value="1"/>
</dbReference>
<proteinExistence type="inferred from homology"/>
<evidence type="ECO:0000256" key="2">
    <source>
        <dbReference type="ARBA" id="ARBA00023002"/>
    </source>
</evidence>
<dbReference type="RefSeq" id="WP_127671179.1">
    <property type="nucleotide sequence ID" value="NZ_RPLC01000147.1"/>
</dbReference>
<dbReference type="Proteomes" id="UP000429484">
    <property type="component" value="Unassembled WGS sequence"/>
</dbReference>
<dbReference type="PANTHER" id="PTHR44169:SF6">
    <property type="entry name" value="NADPH-DEPENDENT 1-ACYLDIHYDROXYACETONE PHOSPHATE REDUCTASE"/>
    <property type="match status" value="1"/>
</dbReference>
<dbReference type="InterPro" id="IPR036291">
    <property type="entry name" value="NAD(P)-bd_dom_sf"/>
</dbReference>
<dbReference type="PROSITE" id="PS00061">
    <property type="entry name" value="ADH_SHORT"/>
    <property type="match status" value="1"/>
</dbReference>
<sequence length="247" mass="27089">MKTTGNTILITGGGSGIGRKLAQRFNALGNTVIVAGRRMETLEGTIAGRQDMYAVAVDVDDRDHIREFAGRVLTEHPALNVLVNNAGIMRREDLSGKRDLRDAEQTITTNLLAPIRLTNELIDHLIRQSEATIVNVSSGLAFVPMSSTPTYNATKAAIHSYTVSLREQLKGKVEVIELAPPAVQTELTPGQSTREGYMPLAAFIDETMTLFLQQPTPREILVERVGFLRWAERNGNFDKAVEMLGSS</sequence>
<comment type="caution">
    <text evidence="4">The sequence shown here is derived from an EMBL/GenBank/DDBJ whole genome shotgun (WGS) entry which is preliminary data.</text>
</comment>
<dbReference type="GO" id="GO:0016491">
    <property type="term" value="F:oxidoreductase activity"/>
    <property type="evidence" value="ECO:0007669"/>
    <property type="project" value="UniProtKB-KW"/>
</dbReference>
<dbReference type="InterPro" id="IPR002347">
    <property type="entry name" value="SDR_fam"/>
</dbReference>
<dbReference type="PANTHER" id="PTHR44169">
    <property type="entry name" value="NADPH-DEPENDENT 1-ACYLDIHYDROXYACETONE PHOSPHATE REDUCTASE"/>
    <property type="match status" value="1"/>
</dbReference>
<dbReference type="AlphaFoldDB" id="A0AAW9U179"/>
<name>A0AAW9U179_RHIML</name>
<dbReference type="Pfam" id="PF00106">
    <property type="entry name" value="adh_short"/>
    <property type="match status" value="1"/>
</dbReference>